<feature type="region of interest" description="Disordered" evidence="2">
    <location>
        <begin position="316"/>
        <end position="340"/>
    </location>
</feature>
<dbReference type="InterPro" id="IPR032745">
    <property type="entry name" value="GRIN_C"/>
</dbReference>
<feature type="compositionally biased region" description="Low complexity" evidence="2">
    <location>
        <begin position="227"/>
        <end position="238"/>
    </location>
</feature>
<feature type="compositionally biased region" description="Polar residues" evidence="2">
    <location>
        <begin position="191"/>
        <end position="226"/>
    </location>
</feature>
<feature type="domain" description="G protein-regulated inducer of neurite outgrowth C-terminal" evidence="3">
    <location>
        <begin position="555"/>
        <end position="681"/>
    </location>
</feature>
<name>A0ABV0RDZ8_9TELE</name>
<feature type="compositionally biased region" description="Polar residues" evidence="2">
    <location>
        <begin position="153"/>
        <end position="162"/>
    </location>
</feature>
<evidence type="ECO:0000256" key="1">
    <source>
        <dbReference type="ARBA" id="ARBA00002358"/>
    </source>
</evidence>
<sequence>GSDCLSIFGNTTIFENSNGEFNMGTNPKRTVTVQMVPQLAVADPLANKESNANWDIEPHLKLSQVCPNAPLTSPNLQDNLPTSGTAANTVPHVHKSSSKGGEAVSSAVADTPAGGNGKQTQSEPGIAGEQHPANLLLTGQPGSETKSDDRDSNANIKTSNGKDTCAAGLPTAAAVSKVDVRSYDCSIKGMSSSEAASVQLASSTTPKAQKTGNKNKNPCNTSELGNSASASQQDIQASHNKSTAVLQETQKPDNSQRSSSSSLTAKPENRLETVAPLTSTKLPPPSKGAEITTTVENTCSSHSERDFRVVMAAQVSSNKHHPAPTEKDSSSVPQAAKNKPTCGQVSEETCQIDTAVCAGQQHSAHYKEASTMTSFVPPAKQCHDMDVQAVVNTSSKAVGTSPSLLPFTSTRRLSSGGGVTREEAQSLDVVFPVHEGVGPYQIYTTSLSAIERLTVEAEMCPNQAAGLSSTTVSQQPDSRLGAKPKEPGSALSSIQPVYQINIEHSNHKKDAVTSGVEISSTAKASSLKAGASPETDGAYADRNIALSQGLPATTMTAKTAAKSETNSAEQEIKPEKSEEQDDQTQKDKSVHDVVWDEQGMTWEVYGASVDPESLGFAIQSHLQCKIREQEKKLIAQTSFRKSISGVDSPQRGKKNKRRQQNIFRSMLQNVRRPNCCVHPPPSSVLD</sequence>
<feature type="compositionally biased region" description="Polar residues" evidence="2">
    <location>
        <begin position="466"/>
        <end position="477"/>
    </location>
</feature>
<comment type="caution">
    <text evidence="4">The sequence shown here is derived from an EMBL/GenBank/DDBJ whole genome shotgun (WGS) entry which is preliminary data.</text>
</comment>
<dbReference type="Pfam" id="PF15235">
    <property type="entry name" value="GRIN_C"/>
    <property type="match status" value="1"/>
</dbReference>
<evidence type="ECO:0000256" key="2">
    <source>
        <dbReference type="SAM" id="MobiDB-lite"/>
    </source>
</evidence>
<feature type="compositionally biased region" description="Polar residues" evidence="2">
    <location>
        <begin position="239"/>
        <end position="264"/>
    </location>
</feature>
<feature type="region of interest" description="Disordered" evidence="2">
    <location>
        <begin position="466"/>
        <end position="491"/>
    </location>
</feature>
<dbReference type="InterPro" id="IPR026646">
    <property type="entry name" value="GPRIN2-like/GPRIN3"/>
</dbReference>
<keyword evidence="5" id="KW-1185">Reference proteome</keyword>
<dbReference type="Proteomes" id="UP001434883">
    <property type="component" value="Unassembled WGS sequence"/>
</dbReference>
<feature type="compositionally biased region" description="Low complexity" evidence="2">
    <location>
        <begin position="552"/>
        <end position="562"/>
    </location>
</feature>
<accession>A0ABV0RDZ8</accession>
<evidence type="ECO:0000313" key="5">
    <source>
        <dbReference type="Proteomes" id="UP001434883"/>
    </source>
</evidence>
<feature type="compositionally biased region" description="Basic and acidic residues" evidence="2">
    <location>
        <begin position="570"/>
        <end position="592"/>
    </location>
</feature>
<gene>
    <name evidence="4" type="ORF">XENOCAPTIV_028734</name>
</gene>
<dbReference type="EMBL" id="JAHRIN010042807">
    <property type="protein sequence ID" value="MEQ2206386.1"/>
    <property type="molecule type" value="Genomic_DNA"/>
</dbReference>
<evidence type="ECO:0000259" key="3">
    <source>
        <dbReference type="Pfam" id="PF15235"/>
    </source>
</evidence>
<dbReference type="PANTHER" id="PTHR15718">
    <property type="entry name" value="G PROTEIN-REGULATED INDUCER OF NEURITE OUTGROWTH C-TERMINAL DOMAIN-CONTAINING PROTEIN"/>
    <property type="match status" value="1"/>
</dbReference>
<feature type="region of interest" description="Disordered" evidence="2">
    <location>
        <begin position="550"/>
        <end position="592"/>
    </location>
</feature>
<proteinExistence type="predicted"/>
<evidence type="ECO:0000313" key="4">
    <source>
        <dbReference type="EMBL" id="MEQ2206386.1"/>
    </source>
</evidence>
<comment type="function">
    <text evidence="1">May be involved in neurite outgrowth.</text>
</comment>
<reference evidence="4 5" key="1">
    <citation type="submission" date="2021-06" db="EMBL/GenBank/DDBJ databases">
        <authorList>
            <person name="Palmer J.M."/>
        </authorList>
    </citation>
    <scope>NUCLEOTIDE SEQUENCE [LARGE SCALE GENOMIC DNA]</scope>
    <source>
        <strain evidence="4 5">XC_2019</strain>
        <tissue evidence="4">Muscle</tissue>
    </source>
</reference>
<feature type="region of interest" description="Disordered" evidence="2">
    <location>
        <begin position="72"/>
        <end position="166"/>
    </location>
</feature>
<feature type="region of interest" description="Disordered" evidence="2">
    <location>
        <begin position="191"/>
        <end position="292"/>
    </location>
</feature>
<dbReference type="PANTHER" id="PTHR15718:SF6">
    <property type="entry name" value="G PROTEIN-REGULATED INDUCER OF NEURITE OUTGROWTH 3"/>
    <property type="match status" value="1"/>
</dbReference>
<organism evidence="4 5">
    <name type="scientific">Xenoophorus captivus</name>
    <dbReference type="NCBI Taxonomy" id="1517983"/>
    <lineage>
        <taxon>Eukaryota</taxon>
        <taxon>Metazoa</taxon>
        <taxon>Chordata</taxon>
        <taxon>Craniata</taxon>
        <taxon>Vertebrata</taxon>
        <taxon>Euteleostomi</taxon>
        <taxon>Actinopterygii</taxon>
        <taxon>Neopterygii</taxon>
        <taxon>Teleostei</taxon>
        <taxon>Neoteleostei</taxon>
        <taxon>Acanthomorphata</taxon>
        <taxon>Ovalentaria</taxon>
        <taxon>Atherinomorphae</taxon>
        <taxon>Cyprinodontiformes</taxon>
        <taxon>Goodeidae</taxon>
        <taxon>Xenoophorus</taxon>
    </lineage>
</organism>
<feature type="non-terminal residue" evidence="4">
    <location>
        <position position="1"/>
    </location>
</feature>
<feature type="compositionally biased region" description="Polar residues" evidence="2">
    <location>
        <begin position="72"/>
        <end position="88"/>
    </location>
</feature>
<protein>
    <recommendedName>
        <fullName evidence="3">G protein-regulated inducer of neurite outgrowth C-terminal domain-containing protein</fullName>
    </recommendedName>
</protein>